<evidence type="ECO:0000313" key="3">
    <source>
        <dbReference type="Proteomes" id="UP001364617"/>
    </source>
</evidence>
<comment type="caution">
    <text evidence="2">The sequence shown here is derived from an EMBL/GenBank/DDBJ whole genome shotgun (WGS) entry which is preliminary data.</text>
</comment>
<protein>
    <submittedName>
        <fullName evidence="2">Uncharacterized protein</fullName>
    </submittedName>
</protein>
<keyword evidence="3" id="KW-1185">Reference proteome</keyword>
<evidence type="ECO:0000313" key="2">
    <source>
        <dbReference type="EMBL" id="KAK7137449.1"/>
    </source>
</evidence>
<proteinExistence type="predicted"/>
<evidence type="ECO:0000256" key="1">
    <source>
        <dbReference type="SAM" id="MobiDB-lite"/>
    </source>
</evidence>
<feature type="region of interest" description="Disordered" evidence="1">
    <location>
        <begin position="227"/>
        <end position="301"/>
    </location>
</feature>
<feature type="compositionally biased region" description="Polar residues" evidence="1">
    <location>
        <begin position="1"/>
        <end position="11"/>
    </location>
</feature>
<feature type="compositionally biased region" description="Low complexity" evidence="1">
    <location>
        <begin position="259"/>
        <end position="275"/>
    </location>
</feature>
<feature type="compositionally biased region" description="Basic and acidic residues" evidence="1">
    <location>
        <begin position="99"/>
        <end position="112"/>
    </location>
</feature>
<feature type="region of interest" description="Disordered" evidence="1">
    <location>
        <begin position="1"/>
        <end position="25"/>
    </location>
</feature>
<name>A0AAN9H022_9TELE</name>
<dbReference type="EMBL" id="JAYKXH010000018">
    <property type="protein sequence ID" value="KAK7137449.1"/>
    <property type="molecule type" value="Genomic_DNA"/>
</dbReference>
<sequence length="559" mass="63457">MRNQRANNVQRMRSKETKSVSGTSSRQFLTMDGLDDVAISTLKAANIGEEILPTLSRDDIRDLFPGPEHFLRRKAIWLMAHKEEQGHTIPVEAQGSSADDEHNESSKRDDPSTSKFLKLPSPEYVLFTDSELQHVRRAYFEKQRLGNEGEVTLSKELFCRLIRNTMTNMISIARASSDDYKYPTKHEVLAMAKRLVEYYPMIKDKSTGSSHEWDTVAKKLIKRLSNIRSPVKAKHPPSKRARVDEEPSAAVASDCDAESSASTLHLSSPSKSSTPRQDNDSVDEASDGPDNSLDSQKTQARHYRTYKLTGLTGLTLREMYKAKKPNKAAVTHLLDLEFQSRRNFIDSNALKEQDRPTHILQAYPCFKELDHTMDELRRIIEPNNCQYISEVRGRWETFYSKVQFYGVMKKVMKPPRTLNGVEHAIAVFTALPLLFPSGSAVPKKVVPISEALFHVLTPSEDPDTFVHRRVLSSPVLLVGEENCMVVVGTTPVVTFEKDLLHEGLLYLLAYYYAFHLTYPKCIATLLSVLQTQVLVDVLHEQDATPSYKKAIHEWKMFVE</sequence>
<feature type="region of interest" description="Disordered" evidence="1">
    <location>
        <begin position="87"/>
        <end position="116"/>
    </location>
</feature>
<reference evidence="2 3" key="1">
    <citation type="submission" date="2024-02" db="EMBL/GenBank/DDBJ databases">
        <title>Chromosome-level genome assembly of the Eurasian Minnow (Phoxinus phoxinus).</title>
        <authorList>
            <person name="Oriowo T.O."/>
            <person name="Martin S."/>
            <person name="Stange M."/>
            <person name="Chrysostomakis Y."/>
            <person name="Brown T."/>
            <person name="Winkler S."/>
            <person name="Kukowka S."/>
            <person name="Myers E.W."/>
            <person name="Bohne A."/>
        </authorList>
    </citation>
    <scope>NUCLEOTIDE SEQUENCE [LARGE SCALE GENOMIC DNA]</scope>
    <source>
        <strain evidence="2">ZFMK-TIS-60720</strain>
        <tissue evidence="2">Whole Organism</tissue>
    </source>
</reference>
<feature type="compositionally biased region" description="Basic residues" evidence="1">
    <location>
        <begin position="231"/>
        <end position="240"/>
    </location>
</feature>
<accession>A0AAN9H022</accession>
<dbReference type="AlphaFoldDB" id="A0AAN9H022"/>
<dbReference type="Proteomes" id="UP001364617">
    <property type="component" value="Unassembled WGS sequence"/>
</dbReference>
<gene>
    <name evidence="2" type="ORF">R3I93_017517</name>
</gene>
<organism evidence="2 3">
    <name type="scientific">Phoxinus phoxinus</name>
    <name type="common">Eurasian minnow</name>
    <dbReference type="NCBI Taxonomy" id="58324"/>
    <lineage>
        <taxon>Eukaryota</taxon>
        <taxon>Metazoa</taxon>
        <taxon>Chordata</taxon>
        <taxon>Craniata</taxon>
        <taxon>Vertebrata</taxon>
        <taxon>Euteleostomi</taxon>
        <taxon>Actinopterygii</taxon>
        <taxon>Neopterygii</taxon>
        <taxon>Teleostei</taxon>
        <taxon>Ostariophysi</taxon>
        <taxon>Cypriniformes</taxon>
        <taxon>Leuciscidae</taxon>
        <taxon>Phoxininae</taxon>
        <taxon>Phoxinus</taxon>
    </lineage>
</organism>